<gene>
    <name evidence="1" type="ORF">C7446_0849</name>
</gene>
<dbReference type="RefSeq" id="WP_121171562.1">
    <property type="nucleotide sequence ID" value="NZ_RBIN01000002.1"/>
</dbReference>
<evidence type="ECO:0000313" key="2">
    <source>
        <dbReference type="Proteomes" id="UP000281975"/>
    </source>
</evidence>
<sequence length="168" mass="18607">MGGRTVIALNGPLNAGKSHVGRELSRRLPEARFIEGDDHGAPPDSPLAVRIGAAMTRLETQVLGMRCRWLIVAFPLREADMARLRRAAEQRGAAICCITLAPPLAVTLANRGARELTAWERMRLPRMYEEGFAQRAFSDLLLDNSEETVAATAERILVWLETFPSFSH</sequence>
<comment type="caution">
    <text evidence="1">The sequence shown here is derived from an EMBL/GenBank/DDBJ whole genome shotgun (WGS) entry which is preliminary data.</text>
</comment>
<reference evidence="1 2" key="1">
    <citation type="submission" date="2018-10" db="EMBL/GenBank/DDBJ databases">
        <title>Genomic Encyclopedia of Type Strains, Phase IV (KMG-IV): sequencing the most valuable type-strain genomes for metagenomic binning, comparative biology and taxonomic classification.</title>
        <authorList>
            <person name="Goeker M."/>
        </authorList>
    </citation>
    <scope>NUCLEOTIDE SEQUENCE [LARGE SCALE GENOMIC DNA]</scope>
    <source>
        <strain evidence="1 2">DSM 23229</strain>
    </source>
</reference>
<evidence type="ECO:0008006" key="3">
    <source>
        <dbReference type="Google" id="ProtNLM"/>
    </source>
</evidence>
<dbReference type="Proteomes" id="UP000281975">
    <property type="component" value="Unassembled WGS sequence"/>
</dbReference>
<organism evidence="1 2">
    <name type="scientific">Kushneria sinocarnis</name>
    <dbReference type="NCBI Taxonomy" id="595502"/>
    <lineage>
        <taxon>Bacteria</taxon>
        <taxon>Pseudomonadati</taxon>
        <taxon>Pseudomonadota</taxon>
        <taxon>Gammaproteobacteria</taxon>
        <taxon>Oceanospirillales</taxon>
        <taxon>Halomonadaceae</taxon>
        <taxon>Kushneria</taxon>
    </lineage>
</organism>
<name>A0A420X020_9GAMM</name>
<dbReference type="SUPFAM" id="SSF52540">
    <property type="entry name" value="P-loop containing nucleoside triphosphate hydrolases"/>
    <property type="match status" value="1"/>
</dbReference>
<protein>
    <recommendedName>
        <fullName evidence="3">Shikimate kinase</fullName>
    </recommendedName>
</protein>
<accession>A0A420X020</accession>
<dbReference type="InterPro" id="IPR027417">
    <property type="entry name" value="P-loop_NTPase"/>
</dbReference>
<dbReference type="AlphaFoldDB" id="A0A420X020"/>
<dbReference type="Gene3D" id="3.40.50.300">
    <property type="entry name" value="P-loop containing nucleotide triphosphate hydrolases"/>
    <property type="match status" value="1"/>
</dbReference>
<dbReference type="EMBL" id="RBIN01000002">
    <property type="protein sequence ID" value="RKR06850.1"/>
    <property type="molecule type" value="Genomic_DNA"/>
</dbReference>
<proteinExistence type="predicted"/>
<keyword evidence="2" id="KW-1185">Reference proteome</keyword>
<evidence type="ECO:0000313" key="1">
    <source>
        <dbReference type="EMBL" id="RKR06850.1"/>
    </source>
</evidence>
<dbReference type="OrthoDB" id="8655090at2"/>